<proteinExistence type="predicted"/>
<reference evidence="1 2" key="1">
    <citation type="submission" date="2024-10" db="EMBL/GenBank/DDBJ databases">
        <title>The Natural Products Discovery Center: Release of the First 8490 Sequenced Strains for Exploring Actinobacteria Biosynthetic Diversity.</title>
        <authorList>
            <person name="Kalkreuter E."/>
            <person name="Kautsar S.A."/>
            <person name="Yang D."/>
            <person name="Bader C.D."/>
            <person name="Teijaro C.N."/>
            <person name="Fluegel L."/>
            <person name="Davis C.M."/>
            <person name="Simpson J.R."/>
            <person name="Lauterbach L."/>
            <person name="Steele A.D."/>
            <person name="Gui C."/>
            <person name="Meng S."/>
            <person name="Li G."/>
            <person name="Viehrig K."/>
            <person name="Ye F."/>
            <person name="Su P."/>
            <person name="Kiefer A.F."/>
            <person name="Nichols A."/>
            <person name="Cepeda A.J."/>
            <person name="Yan W."/>
            <person name="Fan B."/>
            <person name="Jiang Y."/>
            <person name="Adhikari A."/>
            <person name="Zheng C.-J."/>
            <person name="Schuster L."/>
            <person name="Cowan T.M."/>
            <person name="Smanski M.J."/>
            <person name="Chevrette M.G."/>
            <person name="De Carvalho L.P.S."/>
            <person name="Shen B."/>
        </authorList>
    </citation>
    <scope>NUCLEOTIDE SEQUENCE [LARGE SCALE GENOMIC DNA]</scope>
    <source>
        <strain evidence="1 2">NPDC053399</strain>
    </source>
</reference>
<evidence type="ECO:0000313" key="2">
    <source>
        <dbReference type="Proteomes" id="UP001614394"/>
    </source>
</evidence>
<keyword evidence="2" id="KW-1185">Reference proteome</keyword>
<dbReference type="InterPro" id="IPR023393">
    <property type="entry name" value="START-like_dom_sf"/>
</dbReference>
<gene>
    <name evidence="1" type="ORF">ACIGXA_08500</name>
</gene>
<name>A0ABW8C2A6_9ACTN</name>
<organism evidence="1 2">
    <name type="scientific">Streptomyces fildesensis</name>
    <dbReference type="NCBI Taxonomy" id="375757"/>
    <lineage>
        <taxon>Bacteria</taxon>
        <taxon>Bacillati</taxon>
        <taxon>Actinomycetota</taxon>
        <taxon>Actinomycetes</taxon>
        <taxon>Kitasatosporales</taxon>
        <taxon>Streptomycetaceae</taxon>
        <taxon>Streptomyces</taxon>
    </lineage>
</organism>
<protein>
    <recommendedName>
        <fullName evidence="3">SRPBCC family protein</fullName>
    </recommendedName>
</protein>
<dbReference type="SUPFAM" id="SSF55961">
    <property type="entry name" value="Bet v1-like"/>
    <property type="match status" value="1"/>
</dbReference>
<comment type="caution">
    <text evidence="1">The sequence shown here is derived from an EMBL/GenBank/DDBJ whole genome shotgun (WGS) entry which is preliminary data.</text>
</comment>
<dbReference type="EMBL" id="JBITYG010000002">
    <property type="protein sequence ID" value="MFI9100554.1"/>
    <property type="molecule type" value="Genomic_DNA"/>
</dbReference>
<dbReference type="Gene3D" id="3.30.530.20">
    <property type="match status" value="1"/>
</dbReference>
<dbReference type="Proteomes" id="UP001614394">
    <property type="component" value="Unassembled WGS sequence"/>
</dbReference>
<dbReference type="RefSeq" id="WP_399645874.1">
    <property type="nucleotide sequence ID" value="NZ_JBITYG010000002.1"/>
</dbReference>
<evidence type="ECO:0008006" key="3">
    <source>
        <dbReference type="Google" id="ProtNLM"/>
    </source>
</evidence>
<accession>A0ABW8C2A6</accession>
<evidence type="ECO:0000313" key="1">
    <source>
        <dbReference type="EMBL" id="MFI9100554.1"/>
    </source>
</evidence>
<sequence length="184" mass="19906">MSDDAGWPQAGLDPLRRLRVVAGASKHALYVEHHFDAAPDQVWAVAADLEGELPHIVPGLRSFTAERAADRRADDDRRTDDQLSEGRLSFRAVSVLGHRERFEVVLRPGWCLMQSRLLAGGMAAVPDGSGTRFAFFSAYRSPAGAALQWLRRPGARARGAALMAALQRRIDARSLPGAAPGAAE</sequence>